<accession>Q3ATN2</accession>
<feature type="region of interest" description="Disordered" evidence="1">
    <location>
        <begin position="1"/>
        <end position="21"/>
    </location>
</feature>
<dbReference type="EMBL" id="CP000108">
    <property type="protein sequence ID" value="ABB27643.1"/>
    <property type="molecule type" value="Genomic_DNA"/>
</dbReference>
<proteinExistence type="predicted"/>
<dbReference type="STRING" id="340177.Cag_0370"/>
<dbReference type="eggNOG" id="COG1146">
    <property type="taxonomic scope" value="Bacteria"/>
</dbReference>
<dbReference type="OrthoDB" id="9813230at2"/>
<evidence type="ECO:0000256" key="1">
    <source>
        <dbReference type="SAM" id="MobiDB-lite"/>
    </source>
</evidence>
<dbReference type="AlphaFoldDB" id="Q3ATN2"/>
<dbReference type="PROSITE" id="PS51379">
    <property type="entry name" value="4FE4S_FER_2"/>
    <property type="match status" value="2"/>
</dbReference>
<sequence length="108" mass="12220">MSSATTNTSNSTNTPRKRKRLLAPREEIPWFPTLDLLVCNGCADCIVYCKPGVFELDEKKGVKRPKVKITNPFKCLVLCTRCVPICTSGAIKLPNPKDFEHFVEEYEE</sequence>
<dbReference type="Gene3D" id="3.30.70.20">
    <property type="match status" value="1"/>
</dbReference>
<dbReference type="KEGG" id="cch:Cag_0370"/>
<dbReference type="Pfam" id="PF12838">
    <property type="entry name" value="Fer4_7"/>
    <property type="match status" value="1"/>
</dbReference>
<dbReference type="InterPro" id="IPR017896">
    <property type="entry name" value="4Fe4S_Fe-S-bd"/>
</dbReference>
<gene>
    <name evidence="3" type="ordered locus">Cag_0370</name>
</gene>
<protein>
    <submittedName>
        <fullName evidence="3">Ferredoxin, 4Fe-4S, putative</fullName>
    </submittedName>
</protein>
<evidence type="ECO:0000259" key="2">
    <source>
        <dbReference type="PROSITE" id="PS51379"/>
    </source>
</evidence>
<feature type="domain" description="4Fe-4S ferredoxin-type" evidence="2">
    <location>
        <begin position="65"/>
        <end position="96"/>
    </location>
</feature>
<organism evidence="3">
    <name type="scientific">Chlorobium chlorochromatii (strain CaD3)</name>
    <dbReference type="NCBI Taxonomy" id="340177"/>
    <lineage>
        <taxon>Bacteria</taxon>
        <taxon>Pseudomonadati</taxon>
        <taxon>Chlorobiota</taxon>
        <taxon>Chlorobiia</taxon>
        <taxon>Chlorobiales</taxon>
        <taxon>Chlorobiaceae</taxon>
        <taxon>Chlorobium/Pelodictyon group</taxon>
        <taxon>Chlorobium</taxon>
    </lineage>
</organism>
<dbReference type="HOGENOM" id="CLU_156996_1_0_10"/>
<feature type="compositionally biased region" description="Low complexity" evidence="1">
    <location>
        <begin position="1"/>
        <end position="14"/>
    </location>
</feature>
<reference evidence="3" key="1">
    <citation type="submission" date="2005-08" db="EMBL/GenBank/DDBJ databases">
        <title>Complete sequence of Chlorobium chlorochromatii CaD3.</title>
        <authorList>
            <person name="Copeland A."/>
            <person name="Lucas S."/>
            <person name="Lapidus A."/>
            <person name="Barry K."/>
            <person name="Detter J.C."/>
            <person name="Glavina T."/>
            <person name="Hammon N."/>
            <person name="Israni S."/>
            <person name="Pitluck S."/>
            <person name="Bryant D."/>
            <person name="Schmutz J."/>
            <person name="Larimer F."/>
            <person name="Land M."/>
            <person name="Kyrpides N."/>
            <person name="Ivanova N."/>
            <person name="Richardson P."/>
        </authorList>
    </citation>
    <scope>NUCLEOTIDE SEQUENCE [LARGE SCALE GENOMIC DNA]</scope>
    <source>
        <strain evidence="3">CaD3</strain>
    </source>
</reference>
<dbReference type="SUPFAM" id="SSF54862">
    <property type="entry name" value="4Fe-4S ferredoxins"/>
    <property type="match status" value="1"/>
</dbReference>
<feature type="domain" description="4Fe-4S ferredoxin-type" evidence="2">
    <location>
        <begin position="30"/>
        <end position="59"/>
    </location>
</feature>
<name>Q3ATN2_CHLCH</name>
<evidence type="ECO:0000313" key="3">
    <source>
        <dbReference type="EMBL" id="ABB27643.1"/>
    </source>
</evidence>